<dbReference type="Pfam" id="PF10021">
    <property type="entry name" value="PARG_cat_microb"/>
    <property type="match status" value="1"/>
</dbReference>
<feature type="domain" description="Microbial-type PARG catalytic" evidence="1">
    <location>
        <begin position="63"/>
        <end position="155"/>
    </location>
</feature>
<evidence type="ECO:0000313" key="3">
    <source>
        <dbReference type="Proteomes" id="UP000717328"/>
    </source>
</evidence>
<sequence>MYPKPQVPLDLSQRQKVAQDTVARSESIIQEHAVEGATLNSSFLTLDRLPHLDHSVCPRFPPTEVKIVNGDSFSTARDIIHTTPDARGKLAVLNLASDSYRGGGWFITLSRTQEEALCYSSTLYTTLKPEYYPWPNVGPGSVAGIFSPGVVVFKHDLDHNCVDLQPSDRCVVSVITVAAPCRPSLSDDLSTFKDPSVLEDLRGKIKLVYRMAAHHGQHYLVLAAMGCGAYGCPPTLVAKEMKAALLEAEFHGWFREVVFAVYSKGREKNFDIIVPTMNPIFISTTMAWMYTGDAPIPTNRIPALKYEKENGFPYVNYPGPMDKIDTNGGQPTQAAFDAHRSALFVITQKDRAIPTFEQMKEELQADTHASLTRRISELKEQHLADLERMYTWHAEEYLDDALDRYRSRDDLMYITEGENNPDLKQSYAALEALYEERRNVAQQMKWEDDYERMRHSHLSILTDLYAKLKELAVLEEEAAKRREADFPVSIEEYRSKPKNIQIRVAQYLQLNDATRKDKMLTEFGWRSSNIKSLQDIYDKNDVFKAELVTQLLDAKERDPRKRF</sequence>
<gene>
    <name evidence="2" type="ORF">H0H81_005627</name>
</gene>
<dbReference type="SUPFAM" id="SSF52949">
    <property type="entry name" value="Macro domain-like"/>
    <property type="match status" value="1"/>
</dbReference>
<evidence type="ECO:0000313" key="2">
    <source>
        <dbReference type="EMBL" id="KAG5637143.1"/>
    </source>
</evidence>
<accession>A0A9P7FVP2</accession>
<proteinExistence type="predicted"/>
<organism evidence="2 3">
    <name type="scientific">Sphagnurus paluster</name>
    <dbReference type="NCBI Taxonomy" id="117069"/>
    <lineage>
        <taxon>Eukaryota</taxon>
        <taxon>Fungi</taxon>
        <taxon>Dikarya</taxon>
        <taxon>Basidiomycota</taxon>
        <taxon>Agaricomycotina</taxon>
        <taxon>Agaricomycetes</taxon>
        <taxon>Agaricomycetidae</taxon>
        <taxon>Agaricales</taxon>
        <taxon>Tricholomatineae</taxon>
        <taxon>Lyophyllaceae</taxon>
        <taxon>Sphagnurus</taxon>
    </lineage>
</organism>
<reference evidence="2" key="1">
    <citation type="submission" date="2021-02" db="EMBL/GenBank/DDBJ databases">
        <authorList>
            <person name="Nieuwenhuis M."/>
            <person name="Van De Peppel L.J.J."/>
        </authorList>
    </citation>
    <scope>NUCLEOTIDE SEQUENCE</scope>
    <source>
        <strain evidence="2">D49</strain>
    </source>
</reference>
<dbReference type="NCBIfam" id="TIGR02452">
    <property type="entry name" value="TIGR02452 family protein"/>
    <property type="match status" value="1"/>
</dbReference>
<evidence type="ECO:0000259" key="1">
    <source>
        <dbReference type="Pfam" id="PF10021"/>
    </source>
</evidence>
<dbReference type="Gene3D" id="3.40.220.10">
    <property type="entry name" value="Leucine Aminopeptidase, subunit E, domain 1"/>
    <property type="match status" value="1"/>
</dbReference>
<dbReference type="PANTHER" id="PTHR35596:SF1">
    <property type="entry name" value="MICROBIAL-TYPE PARG CATALYTIC DOMAIN-CONTAINING PROTEIN"/>
    <property type="match status" value="1"/>
</dbReference>
<protein>
    <recommendedName>
        <fullName evidence="1">Microbial-type PARG catalytic domain-containing protein</fullName>
    </recommendedName>
</protein>
<name>A0A9P7FVP2_9AGAR</name>
<dbReference type="EMBL" id="JABCKI010005857">
    <property type="protein sequence ID" value="KAG5637143.1"/>
    <property type="molecule type" value="Genomic_DNA"/>
</dbReference>
<dbReference type="InterPro" id="IPR043472">
    <property type="entry name" value="Macro_dom-like"/>
</dbReference>
<dbReference type="Proteomes" id="UP000717328">
    <property type="component" value="Unassembled WGS sequence"/>
</dbReference>
<dbReference type="AlphaFoldDB" id="A0A9P7FVP2"/>
<dbReference type="OrthoDB" id="9985428at2759"/>
<reference evidence="2" key="2">
    <citation type="submission" date="2021-10" db="EMBL/GenBank/DDBJ databases">
        <title>Phylogenomics reveals ancestral predisposition of the termite-cultivated fungus Termitomyces towards a domesticated lifestyle.</title>
        <authorList>
            <person name="Auxier B."/>
            <person name="Grum-Grzhimaylo A."/>
            <person name="Cardenas M.E."/>
            <person name="Lodge J.D."/>
            <person name="Laessoe T."/>
            <person name="Pedersen O."/>
            <person name="Smith M.E."/>
            <person name="Kuyper T.W."/>
            <person name="Franco-Molano E.A."/>
            <person name="Baroni T.J."/>
            <person name="Aanen D.K."/>
        </authorList>
    </citation>
    <scope>NUCLEOTIDE SEQUENCE</scope>
    <source>
        <strain evidence="2">D49</strain>
    </source>
</reference>
<comment type="caution">
    <text evidence="2">The sequence shown here is derived from an EMBL/GenBank/DDBJ whole genome shotgun (WGS) entry which is preliminary data.</text>
</comment>
<keyword evidence="3" id="KW-1185">Reference proteome</keyword>
<dbReference type="PANTHER" id="PTHR35596">
    <property type="entry name" value="DUF2263 DOMAIN-CONTAINING PROTEIN"/>
    <property type="match status" value="1"/>
</dbReference>
<dbReference type="InterPro" id="IPR012664">
    <property type="entry name" value="CHP02452"/>
</dbReference>
<dbReference type="InterPro" id="IPR019261">
    <property type="entry name" value="PARG_cat_microbial"/>
</dbReference>